<protein>
    <submittedName>
        <fullName evidence="2">Cytochrome oxidase maturation protein cbb3-type</fullName>
    </submittedName>
</protein>
<dbReference type="NCBIfam" id="TIGR00847">
    <property type="entry name" value="ccoS"/>
    <property type="match status" value="1"/>
</dbReference>
<dbReference type="RefSeq" id="WP_099247234.1">
    <property type="nucleotide sequence ID" value="NZ_FXXP01000002.1"/>
</dbReference>
<dbReference type="Proteomes" id="UP000225972">
    <property type="component" value="Unassembled WGS sequence"/>
</dbReference>
<keyword evidence="3" id="KW-1185">Reference proteome</keyword>
<feature type="compositionally biased region" description="Basic and acidic residues" evidence="1">
    <location>
        <begin position="36"/>
        <end position="50"/>
    </location>
</feature>
<organism evidence="2 3">
    <name type="scientific">Pelagimonas phthalicica</name>
    <dbReference type="NCBI Taxonomy" id="1037362"/>
    <lineage>
        <taxon>Bacteria</taxon>
        <taxon>Pseudomonadati</taxon>
        <taxon>Pseudomonadota</taxon>
        <taxon>Alphaproteobacteria</taxon>
        <taxon>Rhodobacterales</taxon>
        <taxon>Roseobacteraceae</taxon>
        <taxon>Pelagimonas</taxon>
    </lineage>
</organism>
<proteinExistence type="predicted"/>
<dbReference type="AlphaFoldDB" id="A0A238JF49"/>
<evidence type="ECO:0000313" key="2">
    <source>
        <dbReference type="EMBL" id="SMX29311.1"/>
    </source>
</evidence>
<feature type="region of interest" description="Disordered" evidence="1">
    <location>
        <begin position="29"/>
        <end position="50"/>
    </location>
</feature>
<evidence type="ECO:0000256" key="1">
    <source>
        <dbReference type="SAM" id="MobiDB-lite"/>
    </source>
</evidence>
<accession>A0A238JF49</accession>
<dbReference type="Pfam" id="PF03597">
    <property type="entry name" value="FixS"/>
    <property type="match status" value="1"/>
</dbReference>
<sequence length="50" mass="5504">MLSLLYLIPASLILALAALAGFYWTLKTDQYGDPDGDSHRILGAEDKPLR</sequence>
<reference evidence="3" key="1">
    <citation type="submission" date="2017-05" db="EMBL/GenBank/DDBJ databases">
        <authorList>
            <person name="Rodrigo-Torres L."/>
            <person name="Arahal R. D."/>
            <person name="Lucena T."/>
        </authorList>
    </citation>
    <scope>NUCLEOTIDE SEQUENCE [LARGE SCALE GENOMIC DNA]</scope>
    <source>
        <strain evidence="3">CECT 8649</strain>
    </source>
</reference>
<gene>
    <name evidence="2" type="ORF">TRP8649_03444</name>
</gene>
<dbReference type="EMBL" id="FXXP01000002">
    <property type="protein sequence ID" value="SMX29311.1"/>
    <property type="molecule type" value="Genomic_DNA"/>
</dbReference>
<name>A0A238JF49_9RHOB</name>
<dbReference type="InterPro" id="IPR004714">
    <property type="entry name" value="Cyt_oxidase_maturation_cbb3"/>
</dbReference>
<evidence type="ECO:0000313" key="3">
    <source>
        <dbReference type="Proteomes" id="UP000225972"/>
    </source>
</evidence>
<dbReference type="OrthoDB" id="9802763at2"/>